<sequence>MVNGGVPDGGLLGGGVPPLAGVRVVDLTRFVSGAYTTMMLAALGADVVKIEPPDGGDSYRAQATATVADRSALFLSLNNGKRSLALDLRAPSGQAALERLLAGADVVVENARPGALARYGLDAAAVLARHPRIVYGSVSGYGQTGPDAARGGFDLILQAEAGLMSVTGTAGSGPVKVGAPLLDVGAGICCVTGILAGLLRRAETGLGGHVSSSLLEFALAGLTTPASAFFAAGEIPSRLGTHSPAFAPYGAFRARTGELVLAGAGNEGLWRRLCSTIGVPEAVDDPAFATNADRVRNRDALTARIEQALAADDAPAWVARLEAAGVPAGLVRDVGEALTSAQAAAIGAVATVGAGDGSPYRAVTVPVRAPGPLPFPSGAPDLGQHTRAVLREAGLSDPEIDELHAAGTIHDASIQAGTTGTTSAAGGGR</sequence>
<keyword evidence="1 2" id="KW-0808">Transferase</keyword>
<dbReference type="AlphaFoldDB" id="A0A0S4QK88"/>
<dbReference type="InterPro" id="IPR044855">
    <property type="entry name" value="CoA-Trfase_III_dom3_sf"/>
</dbReference>
<accession>A0A0S4QK88</accession>
<evidence type="ECO:0000313" key="2">
    <source>
        <dbReference type="EMBL" id="CUU55891.1"/>
    </source>
</evidence>
<dbReference type="Pfam" id="PF02515">
    <property type="entry name" value="CoA_transf_3"/>
    <property type="match status" value="1"/>
</dbReference>
<dbReference type="EMBL" id="FAOZ01000006">
    <property type="protein sequence ID" value="CUU55891.1"/>
    <property type="molecule type" value="Genomic_DNA"/>
</dbReference>
<organism evidence="2 3">
    <name type="scientific">Parafrankia irregularis</name>
    <dbReference type="NCBI Taxonomy" id="795642"/>
    <lineage>
        <taxon>Bacteria</taxon>
        <taxon>Bacillati</taxon>
        <taxon>Actinomycetota</taxon>
        <taxon>Actinomycetes</taxon>
        <taxon>Frankiales</taxon>
        <taxon>Frankiaceae</taxon>
        <taxon>Parafrankia</taxon>
    </lineage>
</organism>
<reference evidence="3" key="1">
    <citation type="submission" date="2015-11" db="EMBL/GenBank/DDBJ databases">
        <authorList>
            <person name="Varghese N."/>
        </authorList>
    </citation>
    <scope>NUCLEOTIDE SEQUENCE [LARGE SCALE GENOMIC DNA]</scope>
    <source>
        <strain evidence="3">DSM 45899</strain>
    </source>
</reference>
<dbReference type="Gene3D" id="3.40.50.10540">
    <property type="entry name" value="Crotonobetainyl-coa:carnitine coa-transferase, domain 1"/>
    <property type="match status" value="1"/>
</dbReference>
<dbReference type="GO" id="GO:0008410">
    <property type="term" value="F:CoA-transferase activity"/>
    <property type="evidence" value="ECO:0007669"/>
    <property type="project" value="TreeGrafter"/>
</dbReference>
<dbReference type="RefSeq" id="WP_091275073.1">
    <property type="nucleotide sequence ID" value="NZ_FAOZ01000006.1"/>
</dbReference>
<dbReference type="Gene3D" id="3.30.1540.10">
    <property type="entry name" value="formyl-coa transferase, domain 3"/>
    <property type="match status" value="1"/>
</dbReference>
<evidence type="ECO:0000256" key="1">
    <source>
        <dbReference type="ARBA" id="ARBA00022679"/>
    </source>
</evidence>
<dbReference type="SUPFAM" id="SSF89796">
    <property type="entry name" value="CoA-transferase family III (CaiB/BaiF)"/>
    <property type="match status" value="1"/>
</dbReference>
<dbReference type="PANTHER" id="PTHR48207:SF4">
    <property type="entry name" value="BLL6097 PROTEIN"/>
    <property type="match status" value="1"/>
</dbReference>
<dbReference type="InterPro" id="IPR003673">
    <property type="entry name" value="CoA-Trfase_fam_III"/>
</dbReference>
<dbReference type="InterPro" id="IPR050483">
    <property type="entry name" value="CoA-transferase_III_domain"/>
</dbReference>
<keyword evidence="3" id="KW-1185">Reference proteome</keyword>
<gene>
    <name evidence="2" type="ORF">Ga0074812_106146</name>
</gene>
<proteinExistence type="predicted"/>
<evidence type="ECO:0000313" key="3">
    <source>
        <dbReference type="Proteomes" id="UP000198802"/>
    </source>
</evidence>
<dbReference type="InterPro" id="IPR023606">
    <property type="entry name" value="CoA-Trfase_III_dom_1_sf"/>
</dbReference>
<protein>
    <submittedName>
        <fullName evidence="2">Crotonobetainyl-CoA:carnitine CoA-transferase CaiB</fullName>
    </submittedName>
</protein>
<name>A0A0S4QK88_9ACTN</name>
<dbReference type="Proteomes" id="UP000198802">
    <property type="component" value="Unassembled WGS sequence"/>
</dbReference>
<dbReference type="PANTHER" id="PTHR48207">
    <property type="entry name" value="SUCCINATE--HYDROXYMETHYLGLUTARATE COA-TRANSFERASE"/>
    <property type="match status" value="1"/>
</dbReference>